<name>A0A165FM06_9BASI</name>
<feature type="compositionally biased region" description="Low complexity" evidence="1">
    <location>
        <begin position="694"/>
        <end position="703"/>
    </location>
</feature>
<proteinExistence type="predicted"/>
<protein>
    <submittedName>
        <fullName evidence="2">Uncharacterized protein</fullName>
    </submittedName>
</protein>
<reference evidence="2 3" key="1">
    <citation type="journal article" date="2016" name="Mol. Biol. Evol.">
        <title>Comparative Genomics of Early-Diverging Mushroom-Forming Fungi Provides Insights into the Origins of Lignocellulose Decay Capabilities.</title>
        <authorList>
            <person name="Nagy L.G."/>
            <person name="Riley R."/>
            <person name="Tritt A."/>
            <person name="Adam C."/>
            <person name="Daum C."/>
            <person name="Floudas D."/>
            <person name="Sun H."/>
            <person name="Yadav J.S."/>
            <person name="Pangilinan J."/>
            <person name="Larsson K.H."/>
            <person name="Matsuura K."/>
            <person name="Barry K."/>
            <person name="Labutti K."/>
            <person name="Kuo R."/>
            <person name="Ohm R.A."/>
            <person name="Bhattacharya S.S."/>
            <person name="Shirouzu T."/>
            <person name="Yoshinaga Y."/>
            <person name="Martin F.M."/>
            <person name="Grigoriev I.V."/>
            <person name="Hibbett D.S."/>
        </authorList>
    </citation>
    <scope>NUCLEOTIDE SEQUENCE [LARGE SCALE GENOMIC DNA]</scope>
    <source>
        <strain evidence="2 3">HHB12733</strain>
    </source>
</reference>
<feature type="region of interest" description="Disordered" evidence="1">
    <location>
        <begin position="318"/>
        <end position="358"/>
    </location>
</feature>
<feature type="region of interest" description="Disordered" evidence="1">
    <location>
        <begin position="1"/>
        <end position="59"/>
    </location>
</feature>
<sequence>MDPNQQQQQQHQFNLPPGFNLQAANNLGRAPPQQAQQPSHLPTQQLSNPIPSIRGGVQRHGTQEVWSALQRMVEMGGQPNPQMLSQMSQLLSNNGIQTQGFPQQQQMQQFQNANNPQFQQAMSQQMQQQPFPGMPNMPQGMPNNMNVGGNHPQGSMQQQQNIAQMFQLGMGQQQGQGQQPQQQQQQQIPPQLMQAAQMQQNGFQMPMQQHMQQQPQQQQQQGQPADPHMAELLNEQQQQNGGLTQQMLKSLTANDIAALKGMNPAQRASYIGLRFANQPMPPQNAQSTSQQQPPPGLPQQMQQQAQMNNQFQQFMTPQQANRGMQQQAPQQQQQQQQPPNQPMPMPMPQQSQLQNQQNNEERIRLLNQQKAQAHQALVAAMNPASNMDPTVRMRLLAKFGQQPLQQQPQQQPPQQQQTQPPPPQAQQMQQPQQQIQQQQQQAMMQMLNQPGSGMPMPPIAMKPQQSQNMGGMLPGPPGGDSAAGPGPENVQLAQPMEDVSVPRLSAQLQKEHQEAQMLVRQWQQIQQLPQEQQQSPAAMQVKSALMNKQRRIQMISRLIKSKNEQRPSSGMPVNPPGPGDQNGGTPGMPMANNGLVPPNMAHAASQSPNQARTGPSPSVPQQPMGQPQAMSQMNVPQQPPPTVQAQQQFMLRNQLQPSNAGAQGQRLPQGSLNNSMNNPAFENQPNMAMAMNVPQQQRQQQQQQPPPPPPQQQMMGVINAQSKQPMQPQAAQVAQSATPQALQMQAQQHAQDMQRLQAPTPGLPQQQNPVNGQPMMQPNQRNVEANNNLLDYIVNAKTLTDAQVDHMRVLMPFWTEKDKFVPMARALRENLTRPCPKPEFIERWMRYARARHDILHKTFTFPGAELLKVDGADMNIYDFYTLLVGVRAFGKQVAASLDFYASAGIRVGVPPQPGQQRCSLNAAQTLKAFTDLALAPIHNQIMFLLRRPLSRTPPRDRALLAVNRAGSRSRSKTSCGSR</sequence>
<evidence type="ECO:0000313" key="3">
    <source>
        <dbReference type="Proteomes" id="UP000076842"/>
    </source>
</evidence>
<dbReference type="STRING" id="1353952.A0A165FM06"/>
<feature type="compositionally biased region" description="Low complexity" evidence="1">
    <location>
        <begin position="170"/>
        <end position="224"/>
    </location>
</feature>
<feature type="compositionally biased region" description="Polar residues" evidence="1">
    <location>
        <begin position="33"/>
        <end position="50"/>
    </location>
</feature>
<dbReference type="Proteomes" id="UP000076842">
    <property type="component" value="Unassembled WGS sequence"/>
</dbReference>
<organism evidence="2 3">
    <name type="scientific">Calocera cornea HHB12733</name>
    <dbReference type="NCBI Taxonomy" id="1353952"/>
    <lineage>
        <taxon>Eukaryota</taxon>
        <taxon>Fungi</taxon>
        <taxon>Dikarya</taxon>
        <taxon>Basidiomycota</taxon>
        <taxon>Agaricomycotina</taxon>
        <taxon>Dacrymycetes</taxon>
        <taxon>Dacrymycetales</taxon>
        <taxon>Dacrymycetaceae</taxon>
        <taxon>Calocera</taxon>
    </lineage>
</organism>
<feature type="compositionally biased region" description="Polar residues" evidence="1">
    <location>
        <begin position="604"/>
        <end position="635"/>
    </location>
</feature>
<dbReference type="AlphaFoldDB" id="A0A165FM06"/>
<gene>
    <name evidence="2" type="ORF">CALCODRAFT_297452</name>
</gene>
<feature type="compositionally biased region" description="Polar residues" evidence="1">
    <location>
        <begin position="657"/>
        <end position="686"/>
    </location>
</feature>
<evidence type="ECO:0000256" key="1">
    <source>
        <dbReference type="SAM" id="MobiDB-lite"/>
    </source>
</evidence>
<feature type="compositionally biased region" description="Low complexity" evidence="1">
    <location>
        <begin position="425"/>
        <end position="450"/>
    </location>
</feature>
<feature type="region of interest" description="Disordered" evidence="1">
    <location>
        <begin position="401"/>
        <end position="489"/>
    </location>
</feature>
<feature type="region of interest" description="Disordered" evidence="1">
    <location>
        <begin position="276"/>
        <end position="306"/>
    </location>
</feature>
<feature type="region of interest" description="Disordered" evidence="1">
    <location>
        <begin position="560"/>
        <end position="645"/>
    </location>
</feature>
<feature type="compositionally biased region" description="Low complexity" evidence="1">
    <location>
        <begin position="1"/>
        <end position="12"/>
    </location>
</feature>
<feature type="compositionally biased region" description="Low complexity" evidence="1">
    <location>
        <begin position="348"/>
        <end position="358"/>
    </location>
</feature>
<feature type="region of interest" description="Disordered" evidence="1">
    <location>
        <begin position="657"/>
        <end position="714"/>
    </location>
</feature>
<feature type="compositionally biased region" description="Low complexity" evidence="1">
    <location>
        <begin position="318"/>
        <end position="338"/>
    </location>
</feature>
<keyword evidence="3" id="KW-1185">Reference proteome</keyword>
<feature type="compositionally biased region" description="Low complexity" evidence="1">
    <location>
        <begin position="401"/>
        <end position="418"/>
    </location>
</feature>
<evidence type="ECO:0000313" key="2">
    <source>
        <dbReference type="EMBL" id="KZT56937.1"/>
    </source>
</evidence>
<dbReference type="InParanoid" id="A0A165FM06"/>
<dbReference type="EMBL" id="KV423970">
    <property type="protein sequence ID" value="KZT56937.1"/>
    <property type="molecule type" value="Genomic_DNA"/>
</dbReference>
<accession>A0A165FM06</accession>
<feature type="region of interest" description="Disordered" evidence="1">
    <location>
        <begin position="170"/>
        <end position="227"/>
    </location>
</feature>